<dbReference type="AlphaFoldDB" id="A0A834MPY4"/>
<dbReference type="Proteomes" id="UP000614350">
    <property type="component" value="Unassembled WGS sequence"/>
</dbReference>
<organism evidence="1 2">
    <name type="scientific">Vespula vulgaris</name>
    <name type="common">Yellow jacket</name>
    <name type="synonym">Wasp</name>
    <dbReference type="NCBI Taxonomy" id="7454"/>
    <lineage>
        <taxon>Eukaryota</taxon>
        <taxon>Metazoa</taxon>
        <taxon>Ecdysozoa</taxon>
        <taxon>Arthropoda</taxon>
        <taxon>Hexapoda</taxon>
        <taxon>Insecta</taxon>
        <taxon>Pterygota</taxon>
        <taxon>Neoptera</taxon>
        <taxon>Endopterygota</taxon>
        <taxon>Hymenoptera</taxon>
        <taxon>Apocrita</taxon>
        <taxon>Aculeata</taxon>
        <taxon>Vespoidea</taxon>
        <taxon>Vespidae</taxon>
        <taxon>Vespinae</taxon>
        <taxon>Vespula</taxon>
    </lineage>
</organism>
<comment type="caution">
    <text evidence="1">The sequence shown here is derived from an EMBL/GenBank/DDBJ whole genome shotgun (WGS) entry which is preliminary data.</text>
</comment>
<gene>
    <name evidence="1" type="ORF">HZH66_015390</name>
</gene>
<proteinExistence type="predicted"/>
<dbReference type="EMBL" id="JACSEA010000025">
    <property type="protein sequence ID" value="KAF7378603.1"/>
    <property type="molecule type" value="Genomic_DNA"/>
</dbReference>
<evidence type="ECO:0000313" key="2">
    <source>
        <dbReference type="Proteomes" id="UP000614350"/>
    </source>
</evidence>
<name>A0A834MPY4_VESVU</name>
<reference evidence="1" key="1">
    <citation type="journal article" date="2020" name="G3 (Bethesda)">
        <title>High-Quality Assemblies for Three Invasive Social Wasps from the &lt;i&gt;Vespula&lt;/i&gt; Genus.</title>
        <authorList>
            <person name="Harrop T.W.R."/>
            <person name="Guhlin J."/>
            <person name="McLaughlin G.M."/>
            <person name="Permina E."/>
            <person name="Stockwell P."/>
            <person name="Gilligan J."/>
            <person name="Le Lec M.F."/>
            <person name="Gruber M.A.M."/>
            <person name="Quinn O."/>
            <person name="Lovegrove M."/>
            <person name="Duncan E.J."/>
            <person name="Remnant E.J."/>
            <person name="Van Eeckhoven J."/>
            <person name="Graham B."/>
            <person name="Knapp R.A."/>
            <person name="Langford K.W."/>
            <person name="Kronenberg Z."/>
            <person name="Press M.O."/>
            <person name="Eacker S.M."/>
            <person name="Wilson-Rankin E.E."/>
            <person name="Purcell J."/>
            <person name="Lester P.J."/>
            <person name="Dearden P.K."/>
        </authorList>
    </citation>
    <scope>NUCLEOTIDE SEQUENCE</scope>
    <source>
        <strain evidence="1">Marl-1</strain>
    </source>
</reference>
<keyword evidence="2" id="KW-1185">Reference proteome</keyword>
<sequence length="69" mass="8023">MIRPFSCFECLDRYNPGICGNFNCIQFCTRARSQKFRVLGHQDTRILKSPGRPGHQDIRISKLFRTPGH</sequence>
<evidence type="ECO:0000313" key="1">
    <source>
        <dbReference type="EMBL" id="KAF7378603.1"/>
    </source>
</evidence>
<protein>
    <submittedName>
        <fullName evidence="1">Uncharacterized protein</fullName>
    </submittedName>
</protein>
<accession>A0A834MPY4</accession>